<keyword evidence="1" id="KW-0489">Methyltransferase</keyword>
<dbReference type="Pfam" id="PF13489">
    <property type="entry name" value="Methyltransf_23"/>
    <property type="match status" value="1"/>
</dbReference>
<dbReference type="Gene3D" id="3.40.50.150">
    <property type="entry name" value="Vaccinia Virus protein VP39"/>
    <property type="match status" value="1"/>
</dbReference>
<reference evidence="1 2" key="1">
    <citation type="journal article" date="2015" name="Nature">
        <title>rRNA introns, odd ribosomes, and small enigmatic genomes across a large radiation of phyla.</title>
        <authorList>
            <person name="Brown C.T."/>
            <person name="Hug L.A."/>
            <person name="Thomas B.C."/>
            <person name="Sharon I."/>
            <person name="Castelle C.J."/>
            <person name="Singh A."/>
            <person name="Wilkins M.J."/>
            <person name="Williams K.H."/>
            <person name="Banfield J.F."/>
        </authorList>
    </citation>
    <scope>NUCLEOTIDE SEQUENCE [LARGE SCALE GENOMIC DNA]</scope>
</reference>
<keyword evidence="1" id="KW-0808">Transferase</keyword>
<dbReference type="GO" id="GO:0032259">
    <property type="term" value="P:methylation"/>
    <property type="evidence" value="ECO:0007669"/>
    <property type="project" value="UniProtKB-KW"/>
</dbReference>
<dbReference type="PANTHER" id="PTHR43861">
    <property type="entry name" value="TRANS-ACONITATE 2-METHYLTRANSFERASE-RELATED"/>
    <property type="match status" value="1"/>
</dbReference>
<gene>
    <name evidence="1" type="ORF">US54_C0002G0023</name>
</gene>
<proteinExistence type="predicted"/>
<dbReference type="GO" id="GO:0008168">
    <property type="term" value="F:methyltransferase activity"/>
    <property type="evidence" value="ECO:0007669"/>
    <property type="project" value="UniProtKB-KW"/>
</dbReference>
<evidence type="ECO:0000313" key="2">
    <source>
        <dbReference type="Proteomes" id="UP000034471"/>
    </source>
</evidence>
<dbReference type="InterPro" id="IPR029063">
    <property type="entry name" value="SAM-dependent_MTases_sf"/>
</dbReference>
<dbReference type="STRING" id="1618481.US54_C0002G0023"/>
<dbReference type="SUPFAM" id="SSF53335">
    <property type="entry name" value="S-adenosyl-L-methionine-dependent methyltransferases"/>
    <property type="match status" value="1"/>
</dbReference>
<accession>A0A0G0HJU6</accession>
<name>A0A0G0HJU6_9BACT</name>
<dbReference type="EMBL" id="LBTJ01000002">
    <property type="protein sequence ID" value="KKQ38835.1"/>
    <property type="molecule type" value="Genomic_DNA"/>
</dbReference>
<organism evidence="1 2">
    <name type="scientific">Candidatus Roizmanbacteria bacterium GW2011_GWA2_37_7</name>
    <dbReference type="NCBI Taxonomy" id="1618481"/>
    <lineage>
        <taxon>Bacteria</taxon>
        <taxon>Candidatus Roizmaniibacteriota</taxon>
    </lineage>
</organism>
<comment type="caution">
    <text evidence="1">The sequence shown here is derived from an EMBL/GenBank/DDBJ whole genome shotgun (WGS) entry which is preliminary data.</text>
</comment>
<sequence>MIAKHDLNSQQQHLSSTSYDLRITNLARFLYKYAKRVTCNAKRPKLLDVGAGNGLLLKFFKAQGFEISGFELEKKNVENIKKDPLLKNENIHQGDITKLEGNQEYDVVIASDVIEHIKDDILAIQNLWSFVKPNGILIITVPAHSFLFGMRDVKWGHFRRYDQKLLLDIINKAISDKTQIVKRETFEIEFATEWNSMGFFVYFLFEKILHKPINETMRYSDSFFSKLARYVLELILRIEEYLGGVPLGLTLIVGIKKLSNKR</sequence>
<dbReference type="CDD" id="cd02440">
    <property type="entry name" value="AdoMet_MTases"/>
    <property type="match status" value="1"/>
</dbReference>
<dbReference type="Proteomes" id="UP000034471">
    <property type="component" value="Unassembled WGS sequence"/>
</dbReference>
<evidence type="ECO:0000313" key="1">
    <source>
        <dbReference type="EMBL" id="KKQ38835.1"/>
    </source>
</evidence>
<dbReference type="AlphaFoldDB" id="A0A0G0HJU6"/>
<dbReference type="PANTHER" id="PTHR43861:SF6">
    <property type="entry name" value="METHYLTRANSFERASE TYPE 11"/>
    <property type="match status" value="1"/>
</dbReference>
<protein>
    <submittedName>
        <fullName evidence="1">Methyltransferase</fullName>
    </submittedName>
</protein>